<evidence type="ECO:0000313" key="2">
    <source>
        <dbReference type="Proteomes" id="UP000037146"/>
    </source>
</evidence>
<comment type="caution">
    <text evidence="1">The sequence shown here is derived from an EMBL/GenBank/DDBJ whole genome shotgun (WGS) entry which is preliminary data.</text>
</comment>
<sequence length="310" mass="36023">MEGGIKMNVTDLVNILNGLDDQDLDMRLYFTRKKPNGKYQSYSPTIDPDLQKEIKDIVKLAVEKVQNVEQRPFSPIGTIEGCIETYAPNEVTSFNDILESMSEDFVSRKEIPPEEISKLTFYCLKIYTEEGDILFFRRVTKFNRLKGGFFGKFTNGDFMKLDGTLLGIDPNVDIVILGEEMLILNHISLERIFSIQDQYHEKASQTLDLVRRTNRITNYEQFREDCLSDGRVTRALTKLLNEEDSMHQVFENFENVIQVIDIFGLNIEIAEENTKLVYEDKSQLLDITRLMRDSFYRSWINNRDGFDEGV</sequence>
<accession>A0A0K9GTG0</accession>
<dbReference type="PATRIC" id="fig|1679170.3.peg.1787"/>
<proteinExistence type="predicted"/>
<evidence type="ECO:0000313" key="1">
    <source>
        <dbReference type="EMBL" id="KMY49552.1"/>
    </source>
</evidence>
<dbReference type="InterPro" id="IPR032359">
    <property type="entry name" value="KwaB-like"/>
</dbReference>
<dbReference type="AlphaFoldDB" id="A0A0K9GTG0"/>
<dbReference type="Proteomes" id="UP000037146">
    <property type="component" value="Unassembled WGS sequence"/>
</dbReference>
<gene>
    <name evidence="1" type="ORF">AC625_08335</name>
</gene>
<name>A0A0K9GTG0_9BACI</name>
<reference evidence="2" key="1">
    <citation type="submission" date="2015-07" db="EMBL/GenBank/DDBJ databases">
        <title>Genome sequencing project for genomic taxonomy and phylogenomics of Bacillus-like bacteria.</title>
        <authorList>
            <person name="Liu B."/>
            <person name="Wang J."/>
            <person name="Zhu Y."/>
            <person name="Liu G."/>
            <person name="Chen Q."/>
            <person name="Chen Z."/>
            <person name="Lan J."/>
            <person name="Che J."/>
            <person name="Ge C."/>
            <person name="Shi H."/>
            <person name="Pan Z."/>
            <person name="Liu X."/>
        </authorList>
    </citation>
    <scope>NUCLEOTIDE SEQUENCE [LARGE SCALE GENOMIC DNA]</scope>
    <source>
        <strain evidence="2">FJAT-27997</strain>
    </source>
</reference>
<dbReference type="EMBL" id="LFZW01000001">
    <property type="protein sequence ID" value="KMY49552.1"/>
    <property type="molecule type" value="Genomic_DNA"/>
</dbReference>
<organism evidence="1 2">
    <name type="scientific">Peribacillus loiseleuriae</name>
    <dbReference type="NCBI Taxonomy" id="1679170"/>
    <lineage>
        <taxon>Bacteria</taxon>
        <taxon>Bacillati</taxon>
        <taxon>Bacillota</taxon>
        <taxon>Bacilli</taxon>
        <taxon>Bacillales</taxon>
        <taxon>Bacillaceae</taxon>
        <taxon>Peribacillus</taxon>
    </lineage>
</organism>
<keyword evidence="2" id="KW-1185">Reference proteome</keyword>
<dbReference type="Pfam" id="PF16162">
    <property type="entry name" value="KwaB"/>
    <property type="match status" value="1"/>
</dbReference>
<evidence type="ECO:0008006" key="3">
    <source>
        <dbReference type="Google" id="ProtNLM"/>
    </source>
</evidence>
<protein>
    <recommendedName>
        <fullName evidence="3">DUF4868 domain-containing protein</fullName>
    </recommendedName>
</protein>